<feature type="transmembrane region" description="Helical" evidence="1">
    <location>
        <begin position="117"/>
        <end position="134"/>
    </location>
</feature>
<protein>
    <submittedName>
        <fullName evidence="2">DUF2243 domain-containing protein</fullName>
    </submittedName>
</protein>
<evidence type="ECO:0000256" key="1">
    <source>
        <dbReference type="SAM" id="Phobius"/>
    </source>
</evidence>
<dbReference type="Pfam" id="PF10002">
    <property type="entry name" value="DUF2243"/>
    <property type="match status" value="1"/>
</dbReference>
<evidence type="ECO:0000313" key="3">
    <source>
        <dbReference type="Proteomes" id="UP001597561"/>
    </source>
</evidence>
<feature type="transmembrane region" description="Helical" evidence="1">
    <location>
        <begin position="7"/>
        <end position="28"/>
    </location>
</feature>
<comment type="caution">
    <text evidence="2">The sequence shown here is derived from an EMBL/GenBank/DDBJ whole genome shotgun (WGS) entry which is preliminary data.</text>
</comment>
<dbReference type="Proteomes" id="UP001597561">
    <property type="component" value="Unassembled WGS sequence"/>
</dbReference>
<keyword evidence="3" id="KW-1185">Reference proteome</keyword>
<sequence>MRQHFWSGVLFGIGLMVIIDEVIFHQLLQWHHFYDRETTGLGILTDGLLTSFGFFAAVFGLFLFADLRRKVHVHWPKWIGSVCLGAGGFQLFDGVVSHKLLQIHQIRYGIDILPYDLAWNIFAILLLIAGGIMLKKTSFVREAD</sequence>
<proteinExistence type="predicted"/>
<feature type="transmembrane region" description="Helical" evidence="1">
    <location>
        <begin position="48"/>
        <end position="66"/>
    </location>
</feature>
<organism evidence="2 3">
    <name type="scientific">Jeotgalibacillus terrae</name>
    <dbReference type="NCBI Taxonomy" id="587735"/>
    <lineage>
        <taxon>Bacteria</taxon>
        <taxon>Bacillati</taxon>
        <taxon>Bacillota</taxon>
        <taxon>Bacilli</taxon>
        <taxon>Bacillales</taxon>
        <taxon>Caryophanaceae</taxon>
        <taxon>Jeotgalibacillus</taxon>
    </lineage>
</organism>
<reference evidence="3" key="1">
    <citation type="journal article" date="2019" name="Int. J. Syst. Evol. Microbiol.">
        <title>The Global Catalogue of Microorganisms (GCM) 10K type strain sequencing project: providing services to taxonomists for standard genome sequencing and annotation.</title>
        <authorList>
            <consortium name="The Broad Institute Genomics Platform"/>
            <consortium name="The Broad Institute Genome Sequencing Center for Infectious Disease"/>
            <person name="Wu L."/>
            <person name="Ma J."/>
        </authorList>
    </citation>
    <scope>NUCLEOTIDE SEQUENCE [LARGE SCALE GENOMIC DNA]</scope>
    <source>
        <strain evidence="3">KCTC 13528</strain>
    </source>
</reference>
<keyword evidence="1" id="KW-0812">Transmembrane</keyword>
<name>A0ABW5ZQ28_9BACL</name>
<dbReference type="EMBL" id="JBHUPG010000054">
    <property type="protein sequence ID" value="MFD2913971.1"/>
    <property type="molecule type" value="Genomic_DNA"/>
</dbReference>
<dbReference type="InterPro" id="IPR018719">
    <property type="entry name" value="DUF2243_membrane"/>
</dbReference>
<keyword evidence="1" id="KW-1133">Transmembrane helix</keyword>
<evidence type="ECO:0000313" key="2">
    <source>
        <dbReference type="EMBL" id="MFD2913971.1"/>
    </source>
</evidence>
<keyword evidence="1" id="KW-0472">Membrane</keyword>
<gene>
    <name evidence="2" type="ORF">ACFS5P_18930</name>
</gene>
<feature type="transmembrane region" description="Helical" evidence="1">
    <location>
        <begin position="78"/>
        <end position="97"/>
    </location>
</feature>
<accession>A0ABW5ZQ28</accession>
<dbReference type="RefSeq" id="WP_204731034.1">
    <property type="nucleotide sequence ID" value="NZ_JAFBDK010000035.1"/>
</dbReference>